<reference evidence="6 7" key="1">
    <citation type="submission" date="2020-08" db="EMBL/GenBank/DDBJ databases">
        <title>Sequencing the genomes of 1000 actinobacteria strains.</title>
        <authorList>
            <person name="Klenk H.-P."/>
        </authorList>
    </citation>
    <scope>NUCLEOTIDE SEQUENCE [LARGE SCALE GENOMIC DNA]</scope>
    <source>
        <strain evidence="6 7">DSM 45582</strain>
    </source>
</reference>
<dbReference type="InterPro" id="IPR001647">
    <property type="entry name" value="HTH_TetR"/>
</dbReference>
<proteinExistence type="predicted"/>
<evidence type="ECO:0000256" key="4">
    <source>
        <dbReference type="PROSITE-ProRule" id="PRU00335"/>
    </source>
</evidence>
<dbReference type="SUPFAM" id="SSF48498">
    <property type="entry name" value="Tetracyclin repressor-like, C-terminal domain"/>
    <property type="match status" value="1"/>
</dbReference>
<sequence length="215" mass="22930">MARTGRPREFDLDSALDGAMLLFWEHGYEATSLAQLRAAMGISSASFYAAFSSKQGLFDAVVRRYNSSFGQVTDDVADEELPPRTAVERILRQSVAMQTDPSHPSGCLVVLSATAGAADHDQARALLADRRALVRRDLTACIRRAVAAGDLPAQCDPSELASAFAGFMWGISTEARDGVPRRTIDAAVGHVMRVWDSLSTSGSTAAPDAPDGGDR</sequence>
<protein>
    <submittedName>
        <fullName evidence="6">TetR/AcrR family transcriptional repressor for divergent bdcA</fullName>
    </submittedName>
</protein>
<keyword evidence="1" id="KW-0805">Transcription regulation</keyword>
<dbReference type="EMBL" id="JACHIV010000001">
    <property type="protein sequence ID" value="MBB5071958.1"/>
    <property type="molecule type" value="Genomic_DNA"/>
</dbReference>
<dbReference type="InterPro" id="IPR011075">
    <property type="entry name" value="TetR_C"/>
</dbReference>
<comment type="caution">
    <text evidence="6">The sequence shown here is derived from an EMBL/GenBank/DDBJ whole genome shotgun (WGS) entry which is preliminary data.</text>
</comment>
<feature type="DNA-binding region" description="H-T-H motif" evidence="4">
    <location>
        <begin position="32"/>
        <end position="51"/>
    </location>
</feature>
<dbReference type="SUPFAM" id="SSF46689">
    <property type="entry name" value="Homeodomain-like"/>
    <property type="match status" value="1"/>
</dbReference>
<dbReference type="Gene3D" id="1.10.357.10">
    <property type="entry name" value="Tetracycline Repressor, domain 2"/>
    <property type="match status" value="1"/>
</dbReference>
<dbReference type="RefSeq" id="WP_184482905.1">
    <property type="nucleotide sequence ID" value="NZ_JACHIV010000001.1"/>
</dbReference>
<evidence type="ECO:0000313" key="7">
    <source>
        <dbReference type="Proteomes" id="UP000580474"/>
    </source>
</evidence>
<dbReference type="PANTHER" id="PTHR47506">
    <property type="entry name" value="TRANSCRIPTIONAL REGULATORY PROTEIN"/>
    <property type="match status" value="1"/>
</dbReference>
<evidence type="ECO:0000256" key="1">
    <source>
        <dbReference type="ARBA" id="ARBA00023015"/>
    </source>
</evidence>
<feature type="domain" description="HTH tetR-type" evidence="5">
    <location>
        <begin position="9"/>
        <end position="69"/>
    </location>
</feature>
<dbReference type="AlphaFoldDB" id="A0A840NNN0"/>
<keyword evidence="2 4" id="KW-0238">DNA-binding</keyword>
<dbReference type="InterPro" id="IPR009057">
    <property type="entry name" value="Homeodomain-like_sf"/>
</dbReference>
<dbReference type="Proteomes" id="UP000580474">
    <property type="component" value="Unassembled WGS sequence"/>
</dbReference>
<evidence type="ECO:0000313" key="6">
    <source>
        <dbReference type="EMBL" id="MBB5071958.1"/>
    </source>
</evidence>
<evidence type="ECO:0000259" key="5">
    <source>
        <dbReference type="PROSITE" id="PS50977"/>
    </source>
</evidence>
<dbReference type="Gene3D" id="1.10.10.60">
    <property type="entry name" value="Homeodomain-like"/>
    <property type="match status" value="1"/>
</dbReference>
<keyword evidence="7" id="KW-1185">Reference proteome</keyword>
<name>A0A840NNN0_9PSEU</name>
<dbReference type="Pfam" id="PF16925">
    <property type="entry name" value="TetR_C_13"/>
    <property type="match status" value="1"/>
</dbReference>
<dbReference type="GO" id="GO:0003677">
    <property type="term" value="F:DNA binding"/>
    <property type="evidence" value="ECO:0007669"/>
    <property type="project" value="UniProtKB-UniRule"/>
</dbReference>
<evidence type="ECO:0000256" key="2">
    <source>
        <dbReference type="ARBA" id="ARBA00023125"/>
    </source>
</evidence>
<organism evidence="6 7">
    <name type="scientific">Saccharopolyspora gloriosae</name>
    <dbReference type="NCBI Taxonomy" id="455344"/>
    <lineage>
        <taxon>Bacteria</taxon>
        <taxon>Bacillati</taxon>
        <taxon>Actinomycetota</taxon>
        <taxon>Actinomycetes</taxon>
        <taxon>Pseudonocardiales</taxon>
        <taxon>Pseudonocardiaceae</taxon>
        <taxon>Saccharopolyspora</taxon>
    </lineage>
</organism>
<dbReference type="InterPro" id="IPR023772">
    <property type="entry name" value="DNA-bd_HTH_TetR-type_CS"/>
</dbReference>
<dbReference type="Pfam" id="PF00440">
    <property type="entry name" value="TetR_N"/>
    <property type="match status" value="1"/>
</dbReference>
<dbReference type="PROSITE" id="PS50977">
    <property type="entry name" value="HTH_TETR_2"/>
    <property type="match status" value="1"/>
</dbReference>
<dbReference type="PROSITE" id="PS01081">
    <property type="entry name" value="HTH_TETR_1"/>
    <property type="match status" value="1"/>
</dbReference>
<keyword evidence="3" id="KW-0804">Transcription</keyword>
<dbReference type="PANTHER" id="PTHR47506:SF1">
    <property type="entry name" value="HTH-TYPE TRANSCRIPTIONAL REGULATOR YJDC"/>
    <property type="match status" value="1"/>
</dbReference>
<evidence type="ECO:0000256" key="3">
    <source>
        <dbReference type="ARBA" id="ARBA00023163"/>
    </source>
</evidence>
<accession>A0A840NNN0</accession>
<gene>
    <name evidence="6" type="ORF">BJ969_005046</name>
</gene>
<dbReference type="InterPro" id="IPR036271">
    <property type="entry name" value="Tet_transcr_reg_TetR-rel_C_sf"/>
</dbReference>